<keyword evidence="1" id="KW-0472">Membrane</keyword>
<organism evidence="2 3">
    <name type="scientific">Neorhodopirellula lusitana</name>
    <dbReference type="NCBI Taxonomy" id="445327"/>
    <lineage>
        <taxon>Bacteria</taxon>
        <taxon>Pseudomonadati</taxon>
        <taxon>Planctomycetota</taxon>
        <taxon>Planctomycetia</taxon>
        <taxon>Pirellulales</taxon>
        <taxon>Pirellulaceae</taxon>
        <taxon>Neorhodopirellula</taxon>
    </lineage>
</organism>
<evidence type="ECO:0000256" key="1">
    <source>
        <dbReference type="SAM" id="Phobius"/>
    </source>
</evidence>
<sequence length="82" mass="8916">MGLVVLRGVIRGELAANVAEEAIIALIVFLGVGALAGAIADYLIRDTVESLYRKRVQWYREGVAELMNSSEAKPEDTNTKPL</sequence>
<proteinExistence type="predicted"/>
<dbReference type="EMBL" id="FXUG01000003">
    <property type="protein sequence ID" value="SMP51267.1"/>
    <property type="molecule type" value="Genomic_DNA"/>
</dbReference>
<protein>
    <submittedName>
        <fullName evidence="2">Uncharacterized protein</fullName>
    </submittedName>
</protein>
<comment type="caution">
    <text evidence="2">The sequence shown here is derived from an EMBL/GenBank/DDBJ whole genome shotgun (WGS) entry which is preliminary data.</text>
</comment>
<keyword evidence="3" id="KW-1185">Reference proteome</keyword>
<name>A0ABY1PZJ7_9BACT</name>
<keyword evidence="1" id="KW-0812">Transmembrane</keyword>
<reference evidence="2 3" key="1">
    <citation type="submission" date="2017-05" db="EMBL/GenBank/DDBJ databases">
        <authorList>
            <person name="Varghese N."/>
            <person name="Submissions S."/>
        </authorList>
    </citation>
    <scope>NUCLEOTIDE SEQUENCE [LARGE SCALE GENOMIC DNA]</scope>
    <source>
        <strain evidence="2 3">DSM 25457</strain>
    </source>
</reference>
<feature type="transmembrane region" description="Helical" evidence="1">
    <location>
        <begin position="22"/>
        <end position="44"/>
    </location>
</feature>
<keyword evidence="1" id="KW-1133">Transmembrane helix</keyword>
<accession>A0ABY1PZJ7</accession>
<gene>
    <name evidence="2" type="ORF">SAMN06265222_103252</name>
</gene>
<evidence type="ECO:0000313" key="3">
    <source>
        <dbReference type="Proteomes" id="UP001158067"/>
    </source>
</evidence>
<evidence type="ECO:0000313" key="2">
    <source>
        <dbReference type="EMBL" id="SMP51267.1"/>
    </source>
</evidence>
<dbReference type="Proteomes" id="UP001158067">
    <property type="component" value="Unassembled WGS sequence"/>
</dbReference>